<gene>
    <name evidence="1" type="ORF">GMARGA_LOCUS40390</name>
</gene>
<proteinExistence type="predicted"/>
<feature type="non-terminal residue" evidence="1">
    <location>
        <position position="40"/>
    </location>
</feature>
<organism evidence="1 2">
    <name type="scientific">Gigaspora margarita</name>
    <dbReference type="NCBI Taxonomy" id="4874"/>
    <lineage>
        <taxon>Eukaryota</taxon>
        <taxon>Fungi</taxon>
        <taxon>Fungi incertae sedis</taxon>
        <taxon>Mucoromycota</taxon>
        <taxon>Glomeromycotina</taxon>
        <taxon>Glomeromycetes</taxon>
        <taxon>Diversisporales</taxon>
        <taxon>Gigasporaceae</taxon>
        <taxon>Gigaspora</taxon>
    </lineage>
</organism>
<evidence type="ECO:0000313" key="1">
    <source>
        <dbReference type="EMBL" id="CAG8850767.1"/>
    </source>
</evidence>
<keyword evidence="2" id="KW-1185">Reference proteome</keyword>
<feature type="non-terminal residue" evidence="1">
    <location>
        <position position="1"/>
    </location>
</feature>
<reference evidence="1 2" key="1">
    <citation type="submission" date="2021-06" db="EMBL/GenBank/DDBJ databases">
        <authorList>
            <person name="Kallberg Y."/>
            <person name="Tangrot J."/>
            <person name="Rosling A."/>
        </authorList>
    </citation>
    <scope>NUCLEOTIDE SEQUENCE [LARGE SCALE GENOMIC DNA]</scope>
    <source>
        <strain evidence="1 2">120-4 pot B 10/14</strain>
    </source>
</reference>
<evidence type="ECO:0000313" key="2">
    <source>
        <dbReference type="Proteomes" id="UP000789901"/>
    </source>
</evidence>
<accession>A0ABN7X8L7</accession>
<dbReference type="Proteomes" id="UP000789901">
    <property type="component" value="Unassembled WGS sequence"/>
</dbReference>
<sequence>CYFVPTNQQILDSSQIGMLVFTKVRIRRFNGSICGIDKEA</sequence>
<name>A0ABN7X8L7_GIGMA</name>
<comment type="caution">
    <text evidence="1">The sequence shown here is derived from an EMBL/GenBank/DDBJ whole genome shotgun (WGS) entry which is preliminary data.</text>
</comment>
<protein>
    <submittedName>
        <fullName evidence="1">21523_t:CDS:1</fullName>
    </submittedName>
</protein>
<dbReference type="EMBL" id="CAJVQB010102717">
    <property type="protein sequence ID" value="CAG8850767.1"/>
    <property type="molecule type" value="Genomic_DNA"/>
</dbReference>